<keyword evidence="5" id="KW-1185">Reference proteome</keyword>
<proteinExistence type="predicted"/>
<sequence length="272" mass="27716">MLALTLAISVVVAAGLTASGVQGQNCGAGAWTGPCVANSGTKVDLVEQRAPSGDAGSTWVPRHSQSDDRSGLGPVNYTNATPVQRVGDLSNQVDCGLAMCLDPAQPVDPGVPAVTAADIASFRPDPSELASEPTGVGIVGLPANILTGTRAHVVAGTLFDVPAQVRFTPARHLFTYGDGSSRTTVSAGSTWAALGVPQFTPTATSHVYGARGEYTITLETSYAAEATFDGVTWIPVDGLVTPEATTAPIQVLEARTALVGQTCVENPRAAGC</sequence>
<gene>
    <name evidence="4" type="ORF">RR49_01379</name>
</gene>
<dbReference type="InterPro" id="IPR000601">
    <property type="entry name" value="PKD_dom"/>
</dbReference>
<evidence type="ECO:0000313" key="5">
    <source>
        <dbReference type="Proteomes" id="UP000033451"/>
    </source>
</evidence>
<evidence type="ECO:0000256" key="1">
    <source>
        <dbReference type="SAM" id="MobiDB-lite"/>
    </source>
</evidence>
<reference evidence="4 5" key="1">
    <citation type="submission" date="2015-02" db="EMBL/GenBank/DDBJ databases">
        <title>Draft genome sequences of ten Microbacterium spp. with emphasis on heavy metal contaminated environments.</title>
        <authorList>
            <person name="Corretto E."/>
        </authorList>
    </citation>
    <scope>NUCLEOTIDE SEQUENCE [LARGE SCALE GENOMIC DNA]</scope>
    <source>
        <strain evidence="4 5">DSM 18659</strain>
    </source>
</reference>
<accession>A0A0F0LU76</accession>
<name>A0A0F0LU76_9MICO</name>
<dbReference type="PROSITE" id="PS50093">
    <property type="entry name" value="PKD"/>
    <property type="match status" value="1"/>
</dbReference>
<comment type="caution">
    <text evidence="4">The sequence shown here is derived from an EMBL/GenBank/DDBJ whole genome shotgun (WGS) entry which is preliminary data.</text>
</comment>
<feature type="domain" description="PKD" evidence="3">
    <location>
        <begin position="168"/>
        <end position="221"/>
    </location>
</feature>
<dbReference type="PATRIC" id="fig|400772.4.peg.1402"/>
<evidence type="ECO:0000256" key="2">
    <source>
        <dbReference type="SAM" id="SignalP"/>
    </source>
</evidence>
<feature type="region of interest" description="Disordered" evidence="1">
    <location>
        <begin position="50"/>
        <end position="74"/>
    </location>
</feature>
<dbReference type="EMBL" id="JYIY01000071">
    <property type="protein sequence ID" value="KJL36827.1"/>
    <property type="molecule type" value="Genomic_DNA"/>
</dbReference>
<feature type="chain" id="PRO_5039307936" description="PKD domain-containing protein" evidence="2">
    <location>
        <begin position="24"/>
        <end position="272"/>
    </location>
</feature>
<feature type="signal peptide" evidence="2">
    <location>
        <begin position="1"/>
        <end position="23"/>
    </location>
</feature>
<protein>
    <recommendedName>
        <fullName evidence="3">PKD domain-containing protein</fullName>
    </recommendedName>
</protein>
<dbReference type="Proteomes" id="UP000033451">
    <property type="component" value="Unassembled WGS sequence"/>
</dbReference>
<evidence type="ECO:0000259" key="3">
    <source>
        <dbReference type="PROSITE" id="PS50093"/>
    </source>
</evidence>
<organism evidence="4 5">
    <name type="scientific">Microbacterium ginsengisoli</name>
    <dbReference type="NCBI Taxonomy" id="400772"/>
    <lineage>
        <taxon>Bacteria</taxon>
        <taxon>Bacillati</taxon>
        <taxon>Actinomycetota</taxon>
        <taxon>Actinomycetes</taxon>
        <taxon>Micrococcales</taxon>
        <taxon>Microbacteriaceae</taxon>
        <taxon>Microbacterium</taxon>
    </lineage>
</organism>
<evidence type="ECO:0000313" key="4">
    <source>
        <dbReference type="EMBL" id="KJL36827.1"/>
    </source>
</evidence>
<dbReference type="STRING" id="400772.RR49_01379"/>
<keyword evidence="2" id="KW-0732">Signal</keyword>
<dbReference type="AlphaFoldDB" id="A0A0F0LU76"/>